<feature type="transmembrane region" description="Helical" evidence="1">
    <location>
        <begin position="51"/>
        <end position="72"/>
    </location>
</feature>
<comment type="caution">
    <text evidence="3">The sequence shown here is derived from an EMBL/GenBank/DDBJ whole genome shotgun (WGS) entry which is preliminary data.</text>
</comment>
<protein>
    <recommendedName>
        <fullName evidence="6">DUF2231 domain-containing protein</fullName>
    </recommendedName>
</protein>
<evidence type="ECO:0000313" key="2">
    <source>
        <dbReference type="EMBL" id="MFO3705077.1"/>
    </source>
</evidence>
<keyword evidence="1" id="KW-1133">Transmembrane helix</keyword>
<dbReference type="EMBL" id="JBJGBS010000029">
    <property type="protein sequence ID" value="MFO3705077.1"/>
    <property type="molecule type" value="Genomic_DNA"/>
</dbReference>
<dbReference type="RefSeq" id="WP_104543313.1">
    <property type="nucleotide sequence ID" value="NZ_JAJITN010000190.1"/>
</dbReference>
<dbReference type="InterPro" id="IPR016923">
    <property type="entry name" value="UCP029509"/>
</dbReference>
<dbReference type="AlphaFoldDB" id="A0A2S7CEG1"/>
<keyword evidence="1" id="KW-0812">Transmembrane</keyword>
<keyword evidence="5" id="KW-1185">Reference proteome</keyword>
<feature type="transmembrane region" description="Helical" evidence="1">
    <location>
        <begin position="79"/>
        <end position="97"/>
    </location>
</feature>
<evidence type="ECO:0000256" key="1">
    <source>
        <dbReference type="SAM" id="Phobius"/>
    </source>
</evidence>
<proteinExistence type="predicted"/>
<accession>A0A2S7CEG1</accession>
<feature type="transmembrane region" description="Helical" evidence="1">
    <location>
        <begin position="103"/>
        <end position="129"/>
    </location>
</feature>
<evidence type="ECO:0000313" key="3">
    <source>
        <dbReference type="EMBL" id="PPU59969.1"/>
    </source>
</evidence>
<dbReference type="PIRSF" id="PIRSF029509">
    <property type="entry name" value="UCP029509"/>
    <property type="match status" value="1"/>
</dbReference>
<gene>
    <name evidence="2" type="ORF">ACI6Q5_08810</name>
    <name evidence="3" type="ORF">XcodCFBP4690_18395</name>
</gene>
<reference evidence="3 4" key="1">
    <citation type="submission" date="2016-08" db="EMBL/GenBank/DDBJ databases">
        <authorList>
            <person name="Seilhamer J.J."/>
        </authorList>
    </citation>
    <scope>NUCLEOTIDE SEQUENCE [LARGE SCALE GENOMIC DNA]</scope>
    <source>
        <strain evidence="3 4">CFBP4690</strain>
    </source>
</reference>
<organism evidence="3 4">
    <name type="scientific">Xanthomonas codiaei</name>
    <dbReference type="NCBI Taxonomy" id="56463"/>
    <lineage>
        <taxon>Bacteria</taxon>
        <taxon>Pseudomonadati</taxon>
        <taxon>Pseudomonadota</taxon>
        <taxon>Gammaproteobacteria</taxon>
        <taxon>Lysobacterales</taxon>
        <taxon>Lysobacteraceae</taxon>
        <taxon>Xanthomonas</taxon>
    </lineage>
</organism>
<evidence type="ECO:0000313" key="4">
    <source>
        <dbReference type="Proteomes" id="UP000237872"/>
    </source>
</evidence>
<name>A0A2S7CEG1_9XANT</name>
<reference evidence="2 5" key="2">
    <citation type="submission" date="2024-11" db="EMBL/GenBank/DDBJ databases">
        <title>Genome sequencing of Xanthomonas codiaei.</title>
        <authorList>
            <person name="Studholme D.J."/>
        </authorList>
    </citation>
    <scope>NUCLEOTIDE SEQUENCE [LARGE SCALE GENOMIC DNA]</scope>
    <source>
        <strain evidence="2 5">NCPPB 4350</strain>
    </source>
</reference>
<dbReference type="Proteomes" id="UP001637990">
    <property type="component" value="Unassembled WGS sequence"/>
</dbReference>
<dbReference type="EMBL" id="MDEC01000032">
    <property type="protein sequence ID" value="PPU59969.1"/>
    <property type="molecule type" value="Genomic_DNA"/>
</dbReference>
<feature type="transmembrane region" description="Helical" evidence="1">
    <location>
        <begin position="18"/>
        <end position="39"/>
    </location>
</feature>
<evidence type="ECO:0008006" key="6">
    <source>
        <dbReference type="Google" id="ProtNLM"/>
    </source>
</evidence>
<dbReference type="OrthoDB" id="2873672at2"/>
<dbReference type="Proteomes" id="UP000237872">
    <property type="component" value="Unassembled WGS sequence"/>
</dbReference>
<evidence type="ECO:0000313" key="5">
    <source>
        <dbReference type="Proteomes" id="UP001637990"/>
    </source>
</evidence>
<keyword evidence="1" id="KW-0472">Membrane</keyword>
<sequence>MHATAVPTRLRAIHPFHAAILGGVWPLFLGTLLCDYAYWSSYQIQWSNFASWLLVGAMVMTTVALLAAVIGLARGSRNLVYLLALVATWVVGLFDALHHARDAWAIMPAALVMSGIATLFAMVAAWSGLSGLRLGGAR</sequence>